<keyword evidence="1" id="KW-0812">Transmembrane</keyword>
<sequence length="66" mass="8065">MRQEAWNIYTRRFNIRLSTEISNLAMFFFLNTSIRRLRILTSQTRLSTWLLVFILLVFWEPSAIMH</sequence>
<keyword evidence="1" id="KW-1133">Transmembrane helix</keyword>
<accession>A0A7J8SBU2</accession>
<keyword evidence="3" id="KW-1185">Reference proteome</keyword>
<name>A0A7J8SBU2_GOSDV</name>
<comment type="caution">
    <text evidence="2">The sequence shown here is derived from an EMBL/GenBank/DDBJ whole genome shotgun (WGS) entry which is preliminary data.</text>
</comment>
<keyword evidence="1" id="KW-0472">Membrane</keyword>
<protein>
    <submittedName>
        <fullName evidence="2">Uncharacterized protein</fullName>
    </submittedName>
</protein>
<feature type="transmembrane region" description="Helical" evidence="1">
    <location>
        <begin position="46"/>
        <end position="64"/>
    </location>
</feature>
<feature type="non-terminal residue" evidence="2">
    <location>
        <position position="66"/>
    </location>
</feature>
<reference evidence="2 3" key="1">
    <citation type="journal article" date="2019" name="Genome Biol. Evol.">
        <title>Insights into the evolution of the New World diploid cottons (Gossypium, subgenus Houzingenia) based on genome sequencing.</title>
        <authorList>
            <person name="Grover C.E."/>
            <person name="Arick M.A. 2nd"/>
            <person name="Thrash A."/>
            <person name="Conover J.L."/>
            <person name="Sanders W.S."/>
            <person name="Peterson D.G."/>
            <person name="Frelichowski J.E."/>
            <person name="Scheffler J.A."/>
            <person name="Scheffler B.E."/>
            <person name="Wendel J.F."/>
        </authorList>
    </citation>
    <scope>NUCLEOTIDE SEQUENCE [LARGE SCALE GENOMIC DNA]</scope>
    <source>
        <strain evidence="2">27</strain>
        <tissue evidence="2">Leaf</tissue>
    </source>
</reference>
<evidence type="ECO:0000313" key="2">
    <source>
        <dbReference type="EMBL" id="MBA0623385.1"/>
    </source>
</evidence>
<evidence type="ECO:0000256" key="1">
    <source>
        <dbReference type="SAM" id="Phobius"/>
    </source>
</evidence>
<evidence type="ECO:0000313" key="3">
    <source>
        <dbReference type="Proteomes" id="UP000593561"/>
    </source>
</evidence>
<gene>
    <name evidence="2" type="ORF">Godav_008855</name>
</gene>
<dbReference type="AlphaFoldDB" id="A0A7J8SBU2"/>
<dbReference type="EMBL" id="JABFAC010000009">
    <property type="protein sequence ID" value="MBA0623385.1"/>
    <property type="molecule type" value="Genomic_DNA"/>
</dbReference>
<organism evidence="2 3">
    <name type="scientific">Gossypium davidsonii</name>
    <name type="common">Davidson's cotton</name>
    <name type="synonym">Gossypium klotzschianum subsp. davidsonii</name>
    <dbReference type="NCBI Taxonomy" id="34287"/>
    <lineage>
        <taxon>Eukaryota</taxon>
        <taxon>Viridiplantae</taxon>
        <taxon>Streptophyta</taxon>
        <taxon>Embryophyta</taxon>
        <taxon>Tracheophyta</taxon>
        <taxon>Spermatophyta</taxon>
        <taxon>Magnoliopsida</taxon>
        <taxon>eudicotyledons</taxon>
        <taxon>Gunneridae</taxon>
        <taxon>Pentapetalae</taxon>
        <taxon>rosids</taxon>
        <taxon>malvids</taxon>
        <taxon>Malvales</taxon>
        <taxon>Malvaceae</taxon>
        <taxon>Malvoideae</taxon>
        <taxon>Gossypium</taxon>
    </lineage>
</organism>
<proteinExistence type="predicted"/>
<dbReference type="Proteomes" id="UP000593561">
    <property type="component" value="Unassembled WGS sequence"/>
</dbReference>